<sequence>MALKCRACRECNGIACRGEIPGVGGKGTGSSFIHNVEALARIRINMDVCAEPSEISTEAELLGMKLSMPVFAAPCAGIQNNYGDDISEYDYSCQLLDACESLGIRGFTGDGIDPVNLFQKPAQAVNDHHGHGIVTIKPWVQKGIEERIHLLEGLSFEAAAMDIDAAGLPLLRAGKTPVETKTAASLRKVKQALGGKPFIVKGVMTVHAAETAIEAGADAIVVSNHGGRVLDGTPGTAEVLPEIADAVKGKVTILVDGGIRTGNDIFRCLALGADGVLIGRPFALSIVQGGSAQMIALGKRLQDELAETMRMTGCSTLAQIDRIKIRY</sequence>
<keyword evidence="3 9" id="KW-0288">FMN</keyword>
<feature type="binding site" evidence="9">
    <location>
        <position position="201"/>
    </location>
    <ligand>
        <name>FMN</name>
        <dbReference type="ChEBI" id="CHEBI:58210"/>
    </ligand>
</feature>
<dbReference type="Pfam" id="PF01070">
    <property type="entry name" value="FMN_dh"/>
    <property type="match status" value="2"/>
</dbReference>
<comment type="similarity">
    <text evidence="5">Belongs to the FMN-dependent alpha-hydroxy acid dehydrogenase family.</text>
</comment>
<dbReference type="CDD" id="cd02809">
    <property type="entry name" value="alpha_hydroxyacid_oxid_FMN"/>
    <property type="match status" value="1"/>
</dbReference>
<evidence type="ECO:0000256" key="7">
    <source>
        <dbReference type="ARBA" id="ARBA00048754"/>
    </source>
</evidence>
<accession>A0A7X2NTC2</accession>
<feature type="binding site" evidence="9">
    <location>
        <position position="223"/>
    </location>
    <ligand>
        <name>FMN</name>
        <dbReference type="ChEBI" id="CHEBI:58210"/>
    </ligand>
</feature>
<protein>
    <recommendedName>
        <fullName evidence="6">L-lactate oxidase</fullName>
    </recommendedName>
</protein>
<feature type="binding site" evidence="9">
    <location>
        <begin position="279"/>
        <end position="280"/>
    </location>
    <ligand>
        <name>FMN</name>
        <dbReference type="ChEBI" id="CHEBI:58210"/>
    </ligand>
</feature>
<dbReference type="Proteomes" id="UP000461880">
    <property type="component" value="Unassembled WGS sequence"/>
</dbReference>
<dbReference type="GO" id="GO:0010181">
    <property type="term" value="F:FMN binding"/>
    <property type="evidence" value="ECO:0007669"/>
    <property type="project" value="InterPro"/>
</dbReference>
<dbReference type="PANTHER" id="PTHR10578:SF107">
    <property type="entry name" value="2-HYDROXYACID OXIDASE 1"/>
    <property type="match status" value="1"/>
</dbReference>
<feature type="binding site" evidence="9">
    <location>
        <begin position="256"/>
        <end position="260"/>
    </location>
    <ligand>
        <name>FMN</name>
        <dbReference type="ChEBI" id="CHEBI:58210"/>
    </ligand>
</feature>
<keyword evidence="2 9" id="KW-0285">Flavoprotein</keyword>
<dbReference type="AlphaFoldDB" id="A0A7X2NTC2"/>
<evidence type="ECO:0000256" key="1">
    <source>
        <dbReference type="ARBA" id="ARBA00001917"/>
    </source>
</evidence>
<name>A0A7X2NTC2_9FIRM</name>
<evidence type="ECO:0000256" key="6">
    <source>
        <dbReference type="ARBA" id="ARBA00029513"/>
    </source>
</evidence>
<comment type="catalytic activity">
    <reaction evidence="7">
        <text>(S)-lactate + O2 = pyruvate + H2O2</text>
        <dbReference type="Rhea" id="RHEA:55868"/>
        <dbReference type="ChEBI" id="CHEBI:15361"/>
        <dbReference type="ChEBI" id="CHEBI:15379"/>
        <dbReference type="ChEBI" id="CHEBI:16240"/>
        <dbReference type="ChEBI" id="CHEBI:16651"/>
    </reaction>
    <physiologicalReaction direction="left-to-right" evidence="7">
        <dbReference type="Rhea" id="RHEA:55869"/>
    </physiologicalReaction>
</comment>
<gene>
    <name evidence="11" type="ORF">FYJ51_09810</name>
</gene>
<feature type="active site" description="Proton acceptor" evidence="8">
    <location>
        <position position="225"/>
    </location>
</feature>
<keyword evidence="4" id="KW-0560">Oxidoreductase</keyword>
<evidence type="ECO:0000313" key="11">
    <source>
        <dbReference type="EMBL" id="MSS59189.1"/>
    </source>
</evidence>
<evidence type="ECO:0000259" key="10">
    <source>
        <dbReference type="PROSITE" id="PS51349"/>
    </source>
</evidence>
<evidence type="ECO:0000256" key="5">
    <source>
        <dbReference type="ARBA" id="ARBA00024042"/>
    </source>
</evidence>
<evidence type="ECO:0000256" key="2">
    <source>
        <dbReference type="ARBA" id="ARBA00022630"/>
    </source>
</evidence>
<dbReference type="EMBL" id="VUMN01000025">
    <property type="protein sequence ID" value="MSS59189.1"/>
    <property type="molecule type" value="Genomic_DNA"/>
</dbReference>
<comment type="cofactor">
    <cofactor evidence="1">
        <name>FMN</name>
        <dbReference type="ChEBI" id="CHEBI:58210"/>
    </cofactor>
</comment>
<feature type="binding site" evidence="9">
    <location>
        <position position="225"/>
    </location>
    <ligand>
        <name>glyoxylate</name>
        <dbReference type="ChEBI" id="CHEBI:36655"/>
    </ligand>
</feature>
<dbReference type="PROSITE" id="PS51349">
    <property type="entry name" value="FMN_HYDROXY_ACID_DH_2"/>
    <property type="match status" value="1"/>
</dbReference>
<dbReference type="InterPro" id="IPR013785">
    <property type="entry name" value="Aldolase_TIM"/>
</dbReference>
<dbReference type="PANTHER" id="PTHR10578">
    <property type="entry name" value="S -2-HYDROXY-ACID OXIDASE-RELATED"/>
    <property type="match status" value="1"/>
</dbReference>
<dbReference type="Gene3D" id="3.20.20.70">
    <property type="entry name" value="Aldolase class I"/>
    <property type="match status" value="1"/>
</dbReference>
<evidence type="ECO:0000256" key="4">
    <source>
        <dbReference type="ARBA" id="ARBA00023002"/>
    </source>
</evidence>
<dbReference type="PIRSF" id="PIRSF000138">
    <property type="entry name" value="Al-hdrx_acd_dh"/>
    <property type="match status" value="1"/>
</dbReference>
<dbReference type="RefSeq" id="WP_154505354.1">
    <property type="nucleotide sequence ID" value="NZ_VUMN01000025.1"/>
</dbReference>
<evidence type="ECO:0000313" key="12">
    <source>
        <dbReference type="Proteomes" id="UP000461880"/>
    </source>
</evidence>
<dbReference type="SUPFAM" id="SSF51395">
    <property type="entry name" value="FMN-linked oxidoreductases"/>
    <property type="match status" value="1"/>
</dbReference>
<comment type="caution">
    <text evidence="11">The sequence shown here is derived from an EMBL/GenBank/DDBJ whole genome shotgun (WGS) entry which is preliminary data.</text>
</comment>
<dbReference type="InterPro" id="IPR000262">
    <property type="entry name" value="FMN-dep_DH"/>
</dbReference>
<reference evidence="11 12" key="1">
    <citation type="submission" date="2019-08" db="EMBL/GenBank/DDBJ databases">
        <title>In-depth cultivation of the pig gut microbiome towards novel bacterial diversity and tailored functional studies.</title>
        <authorList>
            <person name="Wylensek D."/>
            <person name="Hitch T.C.A."/>
            <person name="Clavel T."/>
        </authorList>
    </citation>
    <scope>NUCLEOTIDE SEQUENCE [LARGE SCALE GENOMIC DNA]</scope>
    <source>
        <strain evidence="11 12">Oil+RF-744-GAM-WT-6</strain>
    </source>
</reference>
<evidence type="ECO:0000256" key="3">
    <source>
        <dbReference type="ARBA" id="ARBA00022643"/>
    </source>
</evidence>
<dbReference type="GO" id="GO:0016491">
    <property type="term" value="F:oxidoreductase activity"/>
    <property type="evidence" value="ECO:0007669"/>
    <property type="project" value="UniProtKB-KW"/>
</dbReference>
<feature type="domain" description="FMN hydroxy acid dehydrogenase" evidence="10">
    <location>
        <begin position="24"/>
        <end position="327"/>
    </location>
</feature>
<evidence type="ECO:0000256" key="8">
    <source>
        <dbReference type="PIRSR" id="PIRSR000138-1"/>
    </source>
</evidence>
<proteinExistence type="inferred from homology"/>
<organism evidence="11 12">
    <name type="scientific">Stecheria intestinalis</name>
    <dbReference type="NCBI Taxonomy" id="2606630"/>
    <lineage>
        <taxon>Bacteria</taxon>
        <taxon>Bacillati</taxon>
        <taxon>Bacillota</taxon>
        <taxon>Erysipelotrichia</taxon>
        <taxon>Erysipelotrichales</taxon>
        <taxon>Erysipelotrichaceae</taxon>
        <taxon>Stecheria</taxon>
    </lineage>
</organism>
<dbReference type="InterPro" id="IPR037396">
    <property type="entry name" value="FMN_HAD"/>
</dbReference>
<evidence type="ECO:0000256" key="9">
    <source>
        <dbReference type="PIRSR" id="PIRSR000138-2"/>
    </source>
</evidence>
<keyword evidence="12" id="KW-1185">Reference proteome</keyword>
<dbReference type="InterPro" id="IPR012133">
    <property type="entry name" value="Alpha-hydoxy_acid_DH_FMN"/>
</dbReference>
<feature type="binding site" evidence="9">
    <location>
        <position position="228"/>
    </location>
    <ligand>
        <name>glyoxylate</name>
        <dbReference type="ChEBI" id="CHEBI:36655"/>
    </ligand>
</feature>